<dbReference type="GO" id="GO:0006950">
    <property type="term" value="P:response to stress"/>
    <property type="evidence" value="ECO:0007669"/>
    <property type="project" value="TreeGrafter"/>
</dbReference>
<gene>
    <name evidence="7" type="ORF">DFP90_106125</name>
</gene>
<dbReference type="Proteomes" id="UP000256845">
    <property type="component" value="Unassembled WGS sequence"/>
</dbReference>
<comment type="caution">
    <text evidence="7">The sequence shown here is derived from an EMBL/GenBank/DDBJ whole genome shotgun (WGS) entry which is preliminary data.</text>
</comment>
<keyword evidence="2" id="KW-0963">Cytoplasm</keyword>
<dbReference type="PANTHER" id="PTHR33164:SF5">
    <property type="entry name" value="ORGANIC HYDROPEROXIDE RESISTANCE TRANSCRIPTIONAL REGULATOR"/>
    <property type="match status" value="1"/>
</dbReference>
<proteinExistence type="predicted"/>
<evidence type="ECO:0000313" key="7">
    <source>
        <dbReference type="EMBL" id="RED49148.1"/>
    </source>
</evidence>
<dbReference type="PANTHER" id="PTHR33164">
    <property type="entry name" value="TRANSCRIPTIONAL REGULATOR, MARR FAMILY"/>
    <property type="match status" value="1"/>
</dbReference>
<dbReference type="PRINTS" id="PR00598">
    <property type="entry name" value="HTHMARR"/>
</dbReference>
<dbReference type="EMBL" id="QRDW01000006">
    <property type="protein sequence ID" value="RED49148.1"/>
    <property type="molecule type" value="Genomic_DNA"/>
</dbReference>
<dbReference type="Pfam" id="PF22381">
    <property type="entry name" value="Staph_reg_Sar_Rot"/>
    <property type="match status" value="1"/>
</dbReference>
<keyword evidence="8" id="KW-1185">Reference proteome</keyword>
<dbReference type="InterPro" id="IPR036388">
    <property type="entry name" value="WH-like_DNA-bd_sf"/>
</dbReference>
<dbReference type="InterPro" id="IPR000835">
    <property type="entry name" value="HTH_MarR-typ"/>
</dbReference>
<dbReference type="Gene3D" id="1.10.10.10">
    <property type="entry name" value="Winged helix-like DNA-binding domain superfamily/Winged helix DNA-binding domain"/>
    <property type="match status" value="1"/>
</dbReference>
<evidence type="ECO:0000256" key="1">
    <source>
        <dbReference type="ARBA" id="ARBA00004496"/>
    </source>
</evidence>
<dbReference type="SMART" id="SM00347">
    <property type="entry name" value="HTH_MARR"/>
    <property type="match status" value="1"/>
</dbReference>
<dbReference type="InterPro" id="IPR039422">
    <property type="entry name" value="MarR/SlyA-like"/>
</dbReference>
<evidence type="ECO:0000259" key="6">
    <source>
        <dbReference type="PROSITE" id="PS50995"/>
    </source>
</evidence>
<dbReference type="PROSITE" id="PS50995">
    <property type="entry name" value="HTH_MARR_2"/>
    <property type="match status" value="1"/>
</dbReference>
<name>A0A3D9HI58_9PROT</name>
<reference evidence="7 8" key="1">
    <citation type="submission" date="2018-07" db="EMBL/GenBank/DDBJ databases">
        <title>Genomic Encyclopedia of Type Strains, Phase III (KMG-III): the genomes of soil and plant-associated and newly described type strains.</title>
        <authorList>
            <person name="Whitman W."/>
        </authorList>
    </citation>
    <scope>NUCLEOTIDE SEQUENCE [LARGE SCALE GENOMIC DNA]</scope>
    <source>
        <strain evidence="7 8">CECT 8488</strain>
    </source>
</reference>
<feature type="domain" description="HTH marR-type" evidence="6">
    <location>
        <begin position="22"/>
        <end position="152"/>
    </location>
</feature>
<evidence type="ECO:0000256" key="4">
    <source>
        <dbReference type="ARBA" id="ARBA00023125"/>
    </source>
</evidence>
<dbReference type="GO" id="GO:0003700">
    <property type="term" value="F:DNA-binding transcription factor activity"/>
    <property type="evidence" value="ECO:0007669"/>
    <property type="project" value="InterPro"/>
</dbReference>
<dbReference type="SUPFAM" id="SSF46785">
    <property type="entry name" value="Winged helix' DNA-binding domain"/>
    <property type="match status" value="1"/>
</dbReference>
<dbReference type="GO" id="GO:0005737">
    <property type="term" value="C:cytoplasm"/>
    <property type="evidence" value="ECO:0007669"/>
    <property type="project" value="UniProtKB-SubCell"/>
</dbReference>
<dbReference type="FunFam" id="1.10.10.10:FF:000163">
    <property type="entry name" value="MarR family transcriptional regulator"/>
    <property type="match status" value="1"/>
</dbReference>
<comment type="subcellular location">
    <subcellularLocation>
        <location evidence="1">Cytoplasm</location>
    </subcellularLocation>
</comment>
<dbReference type="OrthoDB" id="9806864at2"/>
<accession>A0A3D9HI58</accession>
<dbReference type="InterPro" id="IPR055166">
    <property type="entry name" value="Transc_reg_Sar_Rot_HTH"/>
</dbReference>
<evidence type="ECO:0000256" key="5">
    <source>
        <dbReference type="ARBA" id="ARBA00023163"/>
    </source>
</evidence>
<sequence length="158" mass="18518">MTEKQDISPSDDRRSIDPLLLDSQLCFSLYSTMHAFNKTYRRVLKGLDLTYPQYLVMLVLWERDELNVSDICDRLRLETTTVTPLLKRLEGRGVLRRERSKQDERQVIISLTDVGRTLKEQARNIPHCMAEALECSLDEMIDLQGRLDRIRENLSKHL</sequence>
<dbReference type="SMR" id="A0A3D9HI58"/>
<evidence type="ECO:0000256" key="2">
    <source>
        <dbReference type="ARBA" id="ARBA00022490"/>
    </source>
</evidence>
<keyword evidence="4" id="KW-0238">DNA-binding</keyword>
<dbReference type="GO" id="GO:0003677">
    <property type="term" value="F:DNA binding"/>
    <property type="evidence" value="ECO:0007669"/>
    <property type="project" value="UniProtKB-KW"/>
</dbReference>
<dbReference type="RefSeq" id="WP_115937347.1">
    <property type="nucleotide sequence ID" value="NZ_QRDW01000006.1"/>
</dbReference>
<dbReference type="AlphaFoldDB" id="A0A3D9HI58"/>
<keyword evidence="5" id="KW-0804">Transcription</keyword>
<keyword evidence="3" id="KW-0805">Transcription regulation</keyword>
<dbReference type="InterPro" id="IPR036390">
    <property type="entry name" value="WH_DNA-bd_sf"/>
</dbReference>
<evidence type="ECO:0000313" key="8">
    <source>
        <dbReference type="Proteomes" id="UP000256845"/>
    </source>
</evidence>
<protein>
    <submittedName>
        <fullName evidence="7">MarR family transcriptional regulator</fullName>
    </submittedName>
</protein>
<evidence type="ECO:0000256" key="3">
    <source>
        <dbReference type="ARBA" id="ARBA00023015"/>
    </source>
</evidence>
<organism evidence="7 8">
    <name type="scientific">Aestuariispira insulae</name>
    <dbReference type="NCBI Taxonomy" id="1461337"/>
    <lineage>
        <taxon>Bacteria</taxon>
        <taxon>Pseudomonadati</taxon>
        <taxon>Pseudomonadota</taxon>
        <taxon>Alphaproteobacteria</taxon>
        <taxon>Rhodospirillales</taxon>
        <taxon>Kiloniellaceae</taxon>
        <taxon>Aestuariispira</taxon>
    </lineage>
</organism>